<protein>
    <submittedName>
        <fullName evidence="3">SCO family protein</fullName>
    </submittedName>
</protein>
<sequence>MKHHPLKKILILVAILAVPGFLYYLLQEKGKNRYRPLAIYGEKTVAKTFHSVRGKQIPDTIYHKIQDFNLINQEGKSISWDTYKGKVVLLNLFYTTGKNFGVDYANKAMAGFANLYEKNKMMHFVSLSIDPVNDSPQILAGYAKRLQANSLKWDLLTGDSTGVNKLIKNGFLLDALKSTKNGEPVFTYSNMFVLVDTQHRIRGFYEATSQEALSKLDDEIKVLIAEELRNMRDGR</sequence>
<keyword evidence="4" id="KW-1185">Reference proteome</keyword>
<dbReference type="OrthoDB" id="9811998at2"/>
<dbReference type="EMBL" id="SWBO01000003">
    <property type="protein sequence ID" value="TKC01891.1"/>
    <property type="molecule type" value="Genomic_DNA"/>
</dbReference>
<name>A0A4U1C8J1_9SPHI</name>
<keyword evidence="2" id="KW-1133">Transmembrane helix</keyword>
<comment type="similarity">
    <text evidence="1">Belongs to the SCO1/2 family.</text>
</comment>
<feature type="transmembrane region" description="Helical" evidence="2">
    <location>
        <begin position="6"/>
        <end position="26"/>
    </location>
</feature>
<keyword evidence="2" id="KW-0812">Transmembrane</keyword>
<reference evidence="3 4" key="1">
    <citation type="submission" date="2019-04" db="EMBL/GenBank/DDBJ databases">
        <title>Pedobacter sp. AR-2-6 sp. nov., isolated from Arctic soil.</title>
        <authorList>
            <person name="Dahal R.H."/>
            <person name="Kim D.-U."/>
        </authorList>
    </citation>
    <scope>NUCLEOTIDE SEQUENCE [LARGE SCALE GENOMIC DNA]</scope>
    <source>
        <strain evidence="3 4">AR-2-6</strain>
    </source>
</reference>
<gene>
    <name evidence="3" type="ORF">FA045_06495</name>
</gene>
<proteinExistence type="inferred from homology"/>
<dbReference type="Proteomes" id="UP000310477">
    <property type="component" value="Unassembled WGS sequence"/>
</dbReference>
<organism evidence="3 4">
    <name type="scientific">Pedobacter cryotolerans</name>
    <dbReference type="NCBI Taxonomy" id="2571270"/>
    <lineage>
        <taxon>Bacteria</taxon>
        <taxon>Pseudomonadati</taxon>
        <taxon>Bacteroidota</taxon>
        <taxon>Sphingobacteriia</taxon>
        <taxon>Sphingobacteriales</taxon>
        <taxon>Sphingobacteriaceae</taxon>
        <taxon>Pedobacter</taxon>
    </lineage>
</organism>
<dbReference type="AlphaFoldDB" id="A0A4U1C8J1"/>
<dbReference type="SUPFAM" id="SSF52833">
    <property type="entry name" value="Thioredoxin-like"/>
    <property type="match status" value="1"/>
</dbReference>
<dbReference type="Pfam" id="PF02630">
    <property type="entry name" value="SCO1-SenC"/>
    <property type="match status" value="1"/>
</dbReference>
<dbReference type="CDD" id="cd02968">
    <property type="entry name" value="SCO"/>
    <property type="match status" value="1"/>
</dbReference>
<accession>A0A4U1C8J1</accession>
<dbReference type="Gene3D" id="3.40.30.10">
    <property type="entry name" value="Glutaredoxin"/>
    <property type="match status" value="1"/>
</dbReference>
<evidence type="ECO:0000256" key="2">
    <source>
        <dbReference type="SAM" id="Phobius"/>
    </source>
</evidence>
<dbReference type="InterPro" id="IPR036249">
    <property type="entry name" value="Thioredoxin-like_sf"/>
</dbReference>
<dbReference type="PANTHER" id="PTHR12151">
    <property type="entry name" value="ELECTRON TRANSPORT PROTIN SCO1/SENC FAMILY MEMBER"/>
    <property type="match status" value="1"/>
</dbReference>
<evidence type="ECO:0000256" key="1">
    <source>
        <dbReference type="ARBA" id="ARBA00010996"/>
    </source>
</evidence>
<dbReference type="RefSeq" id="WP_136875693.1">
    <property type="nucleotide sequence ID" value="NZ_SWBO01000003.1"/>
</dbReference>
<dbReference type="InterPro" id="IPR003782">
    <property type="entry name" value="SCO1/SenC"/>
</dbReference>
<evidence type="ECO:0000313" key="4">
    <source>
        <dbReference type="Proteomes" id="UP000310477"/>
    </source>
</evidence>
<dbReference type="PANTHER" id="PTHR12151:SF25">
    <property type="entry name" value="LINALOOL DEHYDRATASE_ISOMERASE DOMAIN-CONTAINING PROTEIN"/>
    <property type="match status" value="1"/>
</dbReference>
<keyword evidence="2" id="KW-0472">Membrane</keyword>
<comment type="caution">
    <text evidence="3">The sequence shown here is derived from an EMBL/GenBank/DDBJ whole genome shotgun (WGS) entry which is preliminary data.</text>
</comment>
<evidence type="ECO:0000313" key="3">
    <source>
        <dbReference type="EMBL" id="TKC01891.1"/>
    </source>
</evidence>